<evidence type="ECO:0000256" key="5">
    <source>
        <dbReference type="ARBA" id="ARBA00023136"/>
    </source>
</evidence>
<dbReference type="InterPro" id="IPR050539">
    <property type="entry name" value="ThrE_Dicarb/AminoAcid_Exp"/>
</dbReference>
<evidence type="ECO:0000256" key="4">
    <source>
        <dbReference type="ARBA" id="ARBA00022989"/>
    </source>
</evidence>
<keyword evidence="4 7" id="KW-1133">Transmembrane helix</keyword>
<dbReference type="Proteomes" id="UP000620327">
    <property type="component" value="Unassembled WGS sequence"/>
</dbReference>
<evidence type="ECO:0000313" key="10">
    <source>
        <dbReference type="Proteomes" id="UP000620327"/>
    </source>
</evidence>
<evidence type="ECO:0000256" key="1">
    <source>
        <dbReference type="ARBA" id="ARBA00004651"/>
    </source>
</evidence>
<name>A0A923MF06_9FIRM</name>
<organism evidence="9 10">
    <name type="scientific">Dysosmobacter segnis</name>
    <dbReference type="NCBI Taxonomy" id="2763042"/>
    <lineage>
        <taxon>Bacteria</taxon>
        <taxon>Bacillati</taxon>
        <taxon>Bacillota</taxon>
        <taxon>Clostridia</taxon>
        <taxon>Eubacteriales</taxon>
        <taxon>Oscillospiraceae</taxon>
        <taxon>Dysosmobacter</taxon>
    </lineage>
</organism>
<evidence type="ECO:0000313" key="9">
    <source>
        <dbReference type="EMBL" id="MBC5768805.1"/>
    </source>
</evidence>
<gene>
    <name evidence="9" type="ORF">H8Z83_00360</name>
</gene>
<feature type="transmembrane region" description="Helical" evidence="7">
    <location>
        <begin position="155"/>
        <end position="177"/>
    </location>
</feature>
<proteinExistence type="inferred from homology"/>
<evidence type="ECO:0000256" key="2">
    <source>
        <dbReference type="ARBA" id="ARBA00022475"/>
    </source>
</evidence>
<dbReference type="PANTHER" id="PTHR34390">
    <property type="entry name" value="UPF0442 PROTEIN YJJB-RELATED"/>
    <property type="match status" value="1"/>
</dbReference>
<dbReference type="GO" id="GO:0015744">
    <property type="term" value="P:succinate transport"/>
    <property type="evidence" value="ECO:0007669"/>
    <property type="project" value="TreeGrafter"/>
</dbReference>
<keyword evidence="10" id="KW-1185">Reference proteome</keyword>
<evidence type="ECO:0000259" key="8">
    <source>
        <dbReference type="Pfam" id="PF06738"/>
    </source>
</evidence>
<keyword evidence="2" id="KW-1003">Cell membrane</keyword>
<reference evidence="9" key="1">
    <citation type="submission" date="2020-08" db="EMBL/GenBank/DDBJ databases">
        <title>Genome public.</title>
        <authorList>
            <person name="Liu C."/>
            <person name="Sun Q."/>
        </authorList>
    </citation>
    <scope>NUCLEOTIDE SEQUENCE</scope>
    <source>
        <strain evidence="9">BX15</strain>
    </source>
</reference>
<feature type="transmembrane region" description="Helical" evidence="7">
    <location>
        <begin position="113"/>
        <end position="143"/>
    </location>
</feature>
<comment type="similarity">
    <text evidence="6">Belongs to the ThrE exporter (TC 2.A.79) family.</text>
</comment>
<dbReference type="EMBL" id="JACOQI010000001">
    <property type="protein sequence ID" value="MBC5768805.1"/>
    <property type="molecule type" value="Genomic_DNA"/>
</dbReference>
<sequence>MDIAEALLAVGAEVNRVEDTLTRMGTAYGAVRMNAFVITSSIVVTMTLPSGRDITQTRRILTPGGTDFTVLEALNDLSRRCCADPIPLDELRREVAQITAEAPKPLLVYLGSALAAGSCALFFGGSMTDGLVAALFGLVICRLQRHFGPQCPNRLVFNLLSALAVGISITLCAFFLPELHADKILIGDIMLLIPGLAMTNAVRDTMVGSPISGAMRLIETLLWAGALAMGFMSAFLLMGGIGL</sequence>
<dbReference type="InterPro" id="IPR010619">
    <property type="entry name" value="ThrE-like_N"/>
</dbReference>
<evidence type="ECO:0000256" key="7">
    <source>
        <dbReference type="SAM" id="Phobius"/>
    </source>
</evidence>
<dbReference type="Pfam" id="PF06738">
    <property type="entry name" value="ThrE"/>
    <property type="match status" value="1"/>
</dbReference>
<feature type="domain" description="Threonine/serine exporter-like N-terminal" evidence="8">
    <location>
        <begin position="1"/>
        <end position="237"/>
    </location>
</feature>
<dbReference type="AlphaFoldDB" id="A0A923MF06"/>
<keyword evidence="3 7" id="KW-0812">Transmembrane</keyword>
<comment type="caution">
    <text evidence="9">The sequence shown here is derived from an EMBL/GenBank/DDBJ whole genome shotgun (WGS) entry which is preliminary data.</text>
</comment>
<evidence type="ECO:0000256" key="3">
    <source>
        <dbReference type="ARBA" id="ARBA00022692"/>
    </source>
</evidence>
<dbReference type="GO" id="GO:0005886">
    <property type="term" value="C:plasma membrane"/>
    <property type="evidence" value="ECO:0007669"/>
    <property type="project" value="UniProtKB-SubCell"/>
</dbReference>
<feature type="transmembrane region" description="Helical" evidence="7">
    <location>
        <begin position="221"/>
        <end position="241"/>
    </location>
</feature>
<evidence type="ECO:0000256" key="6">
    <source>
        <dbReference type="ARBA" id="ARBA00034125"/>
    </source>
</evidence>
<dbReference type="GO" id="GO:0022857">
    <property type="term" value="F:transmembrane transporter activity"/>
    <property type="evidence" value="ECO:0007669"/>
    <property type="project" value="InterPro"/>
</dbReference>
<accession>A0A923MF06</accession>
<keyword evidence="5 7" id="KW-0472">Membrane</keyword>
<protein>
    <submittedName>
        <fullName evidence="9">Threonine/serine exporter family protein</fullName>
    </submittedName>
</protein>
<feature type="transmembrane region" description="Helical" evidence="7">
    <location>
        <begin position="183"/>
        <end position="201"/>
    </location>
</feature>
<dbReference type="PANTHER" id="PTHR34390:SF2">
    <property type="entry name" value="SUCCINATE TRANSPORTER SUBUNIT YJJP-RELATED"/>
    <property type="match status" value="1"/>
</dbReference>
<comment type="subcellular location">
    <subcellularLocation>
        <location evidence="1">Cell membrane</location>
        <topology evidence="1">Multi-pass membrane protein</topology>
    </subcellularLocation>
</comment>